<reference evidence="2" key="1">
    <citation type="submission" date="2023-07" db="EMBL/GenBank/DDBJ databases">
        <title>Genomic Encyclopedia of Type Strains, Phase IV (KMG-IV): sequencing the most valuable type-strain genomes for metagenomic binning, comparative biology and taxonomic classification.</title>
        <authorList>
            <person name="Goeker M."/>
        </authorList>
    </citation>
    <scope>NUCLEOTIDE SEQUENCE</scope>
    <source>
        <strain evidence="2">DSM 21202</strain>
    </source>
</reference>
<dbReference type="GO" id="GO:0005829">
    <property type="term" value="C:cytosol"/>
    <property type="evidence" value="ECO:0007669"/>
    <property type="project" value="TreeGrafter"/>
</dbReference>
<organism evidence="2 3">
    <name type="scientific">Amorphus orientalis</name>
    <dbReference type="NCBI Taxonomy" id="649198"/>
    <lineage>
        <taxon>Bacteria</taxon>
        <taxon>Pseudomonadati</taxon>
        <taxon>Pseudomonadota</taxon>
        <taxon>Alphaproteobacteria</taxon>
        <taxon>Hyphomicrobiales</taxon>
        <taxon>Amorphaceae</taxon>
        <taxon>Amorphus</taxon>
    </lineage>
</organism>
<keyword evidence="1" id="KW-0238">DNA-binding</keyword>
<dbReference type="SUPFAM" id="SSF46785">
    <property type="entry name" value="Winged helix' DNA-binding domain"/>
    <property type="match status" value="1"/>
</dbReference>
<protein>
    <submittedName>
        <fullName evidence="2">Rrf2 family protein</fullName>
    </submittedName>
</protein>
<evidence type="ECO:0000313" key="3">
    <source>
        <dbReference type="Proteomes" id="UP001229244"/>
    </source>
</evidence>
<dbReference type="PROSITE" id="PS01332">
    <property type="entry name" value="HTH_RRF2_1"/>
    <property type="match status" value="1"/>
</dbReference>
<dbReference type="GO" id="GO:0003677">
    <property type="term" value="F:DNA binding"/>
    <property type="evidence" value="ECO:0007669"/>
    <property type="project" value="UniProtKB-KW"/>
</dbReference>
<dbReference type="RefSeq" id="WP_306887222.1">
    <property type="nucleotide sequence ID" value="NZ_JAUSUL010000005.1"/>
</dbReference>
<accession>A0AAE3VT22</accession>
<sequence>MRLSQQTNNAIRILVWCGRHHPDLTPITEIARLSGIPEAYAFKLVNLLTKTGLVKTARGRAGGVRLAYDPDEISIGAAVRQLESFDTREESEGITPLMDGAWEAFLSHLDSHYLSEFIDSESPVVAGGDGPFMAADAPKRSAI</sequence>
<gene>
    <name evidence="2" type="ORF">J2S73_003789</name>
</gene>
<keyword evidence="3" id="KW-1185">Reference proteome</keyword>
<dbReference type="InterPro" id="IPR036390">
    <property type="entry name" value="WH_DNA-bd_sf"/>
</dbReference>
<dbReference type="PANTHER" id="PTHR33221:SF4">
    <property type="entry name" value="HTH-TYPE TRANSCRIPTIONAL REPRESSOR NSRR"/>
    <property type="match status" value="1"/>
</dbReference>
<comment type="caution">
    <text evidence="2">The sequence shown here is derived from an EMBL/GenBank/DDBJ whole genome shotgun (WGS) entry which is preliminary data.</text>
</comment>
<evidence type="ECO:0000256" key="1">
    <source>
        <dbReference type="ARBA" id="ARBA00023125"/>
    </source>
</evidence>
<dbReference type="PROSITE" id="PS51197">
    <property type="entry name" value="HTH_RRF2_2"/>
    <property type="match status" value="1"/>
</dbReference>
<dbReference type="Proteomes" id="UP001229244">
    <property type="component" value="Unassembled WGS sequence"/>
</dbReference>
<dbReference type="AlphaFoldDB" id="A0AAE3VT22"/>
<dbReference type="InterPro" id="IPR030489">
    <property type="entry name" value="TR_Rrf2-type_CS"/>
</dbReference>
<dbReference type="EMBL" id="JAUSUL010000005">
    <property type="protein sequence ID" value="MDQ0317305.1"/>
    <property type="molecule type" value="Genomic_DNA"/>
</dbReference>
<proteinExistence type="predicted"/>
<dbReference type="InterPro" id="IPR036388">
    <property type="entry name" value="WH-like_DNA-bd_sf"/>
</dbReference>
<dbReference type="InterPro" id="IPR000944">
    <property type="entry name" value="Tscrpt_reg_Rrf2"/>
</dbReference>
<name>A0AAE3VT22_9HYPH</name>
<dbReference type="Pfam" id="PF02082">
    <property type="entry name" value="Rrf2"/>
    <property type="match status" value="1"/>
</dbReference>
<dbReference type="Gene3D" id="1.10.10.10">
    <property type="entry name" value="Winged helix-like DNA-binding domain superfamily/Winged helix DNA-binding domain"/>
    <property type="match status" value="1"/>
</dbReference>
<dbReference type="PANTHER" id="PTHR33221">
    <property type="entry name" value="WINGED HELIX-TURN-HELIX TRANSCRIPTIONAL REGULATOR, RRF2 FAMILY"/>
    <property type="match status" value="1"/>
</dbReference>
<evidence type="ECO:0000313" key="2">
    <source>
        <dbReference type="EMBL" id="MDQ0317305.1"/>
    </source>
</evidence>
<dbReference type="GO" id="GO:0003700">
    <property type="term" value="F:DNA-binding transcription factor activity"/>
    <property type="evidence" value="ECO:0007669"/>
    <property type="project" value="TreeGrafter"/>
</dbReference>